<dbReference type="GO" id="GO:0006528">
    <property type="term" value="P:asparagine metabolic process"/>
    <property type="evidence" value="ECO:0007669"/>
    <property type="project" value="InterPro"/>
</dbReference>
<organism evidence="10 11">
    <name type="scientific">Azorhizobium caulinodans (strain ATCC 43989 / DSM 5975 / JCM 20966 / LMG 6465 / NBRC 14845 / NCIMB 13405 / ORS 571)</name>
    <dbReference type="NCBI Taxonomy" id="438753"/>
    <lineage>
        <taxon>Bacteria</taxon>
        <taxon>Pseudomonadati</taxon>
        <taxon>Pseudomonadota</taxon>
        <taxon>Alphaproteobacteria</taxon>
        <taxon>Hyphomicrobiales</taxon>
        <taxon>Xanthobacteraceae</taxon>
        <taxon>Azorhizobium</taxon>
    </lineage>
</organism>
<evidence type="ECO:0000259" key="9">
    <source>
        <dbReference type="Pfam" id="PF17763"/>
    </source>
</evidence>
<dbReference type="InterPro" id="IPR006034">
    <property type="entry name" value="Asparaginase/glutaminase-like"/>
</dbReference>
<dbReference type="InterPro" id="IPR027475">
    <property type="entry name" value="Asparaginase/glutaminase_AS2"/>
</dbReference>
<comment type="similarity">
    <text evidence="1 7">Belongs to the asparaginase 1 family.</text>
</comment>
<dbReference type="PANTHER" id="PTHR11707:SF28">
    <property type="entry name" value="60 KDA LYSOPHOSPHOLIPASE"/>
    <property type="match status" value="1"/>
</dbReference>
<evidence type="ECO:0000256" key="1">
    <source>
        <dbReference type="ARBA" id="ARBA00010518"/>
    </source>
</evidence>
<dbReference type="SUPFAM" id="SSF53774">
    <property type="entry name" value="Glutaminase/Asparaginase"/>
    <property type="match status" value="1"/>
</dbReference>
<reference evidence="10 11" key="5">
    <citation type="journal article" date="2010" name="Appl. Environ. Microbiol.">
        <title>phrR-like gene praR of Azorhizobium caulinodans ORS571 is essential for symbiosis with Sesbania rostrata and is involved in expression of reb genes.</title>
        <authorList>
            <person name="Akiba N."/>
            <person name="Aono T."/>
            <person name="Toyazaki H."/>
            <person name="Sato S."/>
            <person name="Oyaizu H."/>
        </authorList>
    </citation>
    <scope>NUCLEOTIDE SEQUENCE [LARGE SCALE GENOMIC DNA]</scope>
    <source>
        <strain evidence="11">ATCC 43989 / DSM 5975 / JCM 20966 / LMG 6465 / NBRC 14845 / NCIMB 13405 / ORS 571</strain>
    </source>
</reference>
<dbReference type="NCBIfam" id="TIGR00520">
    <property type="entry name" value="asnASE_II"/>
    <property type="match status" value="1"/>
</dbReference>
<dbReference type="CDD" id="cd08964">
    <property type="entry name" value="L-asparaginase_II"/>
    <property type="match status" value="1"/>
</dbReference>
<dbReference type="InterPro" id="IPR020827">
    <property type="entry name" value="Asparaginase/glutaminase_AS1"/>
</dbReference>
<dbReference type="PROSITE" id="PS51732">
    <property type="entry name" value="ASN_GLN_ASE_3"/>
    <property type="match status" value="1"/>
</dbReference>
<name>A8HW12_AZOC5</name>
<dbReference type="PIRSF" id="PIRSF500176">
    <property type="entry name" value="L_ASNase"/>
    <property type="match status" value="1"/>
</dbReference>
<sequence length="359" mass="36700">MLCPWTTRMGWACAAIQIETMTDSAKTSPDSLPCIAVLATGGTIAGAADPRSDGGYNAGALSAETLLSAVPGMDRQARIAAEQVAAIGSQDMNAAVWQALVARITTLQAQADVAGIVITHGTDTMEETALLLDLATQGEKPVVMVGAMRPATAIGGEGPRNLQAALQVALSPQARGRGVLVVLNDTIHGARDVTKTSTTAVETFRSLNTGPAGAAIFDSVTFFRPPEGRLHLPLPSGALPRVEIVYAYAGADGRPVEAAVAAGAQGLVLAGVGDGNAPAAMMEALAAAARAGVAIVRASRTASGPVVRNIEVDDDRLGFVASGYHAPAKARVLLQLLLANGHRDVTVLQAVFRNHALPG</sequence>
<dbReference type="Pfam" id="PF00710">
    <property type="entry name" value="Asparaginase"/>
    <property type="match status" value="1"/>
</dbReference>
<evidence type="ECO:0000256" key="5">
    <source>
        <dbReference type="PROSITE-ProRule" id="PRU10099"/>
    </source>
</evidence>
<dbReference type="InterPro" id="IPR027473">
    <property type="entry name" value="L-asparaginase_C"/>
</dbReference>
<feature type="active site" evidence="5">
    <location>
        <position position="43"/>
    </location>
</feature>
<dbReference type="PROSITE" id="PS00144">
    <property type="entry name" value="ASN_GLN_ASE_1"/>
    <property type="match status" value="1"/>
</dbReference>
<gene>
    <name evidence="10" type="ordered locus">AZC_4381</name>
</gene>
<reference evidence="10 11" key="4">
    <citation type="journal article" date="2009" name="Appl. Environ. Microbiol.">
        <title>Comparative genome-wide transcriptional profiling of Azorhizobium caulinodans ORS571 grown under free-living and symbiotic conditions.</title>
        <authorList>
            <person name="Tsukada S."/>
            <person name="Aono T."/>
            <person name="Akiba N."/>
            <person name="Lee KB."/>
            <person name="Liu CT."/>
            <person name="Toyazaki H."/>
            <person name="Oyaizu H."/>
        </authorList>
    </citation>
    <scope>NUCLEOTIDE SEQUENCE [LARGE SCALE GENOMIC DNA]</scope>
    <source>
        <strain evidence="11">ATCC 43989 / DSM 5975 / JCM 20966 / LMG 6465 / NBRC 14845 / NCIMB 13405 / ORS 571</strain>
    </source>
</reference>
<feature type="binding site" evidence="4">
    <location>
        <position position="89"/>
    </location>
    <ligand>
        <name>substrate</name>
    </ligand>
</feature>
<dbReference type="InterPro" id="IPR004550">
    <property type="entry name" value="AsnASE_II"/>
</dbReference>
<feature type="domain" description="L-asparaginase N-terminal" evidence="8">
    <location>
        <begin position="35"/>
        <end position="225"/>
    </location>
</feature>
<dbReference type="InterPro" id="IPR040919">
    <property type="entry name" value="Asparaginase_C"/>
</dbReference>
<dbReference type="AlphaFoldDB" id="A8HW12"/>
<evidence type="ECO:0000256" key="6">
    <source>
        <dbReference type="PROSITE-ProRule" id="PRU10100"/>
    </source>
</evidence>
<evidence type="ECO:0000256" key="2">
    <source>
        <dbReference type="ARBA" id="ARBA00022801"/>
    </source>
</evidence>
<feature type="binding site" evidence="4">
    <location>
        <begin position="122"/>
        <end position="123"/>
    </location>
    <ligand>
        <name>substrate</name>
    </ligand>
</feature>
<protein>
    <submittedName>
        <fullName evidence="10">Periplasmic L-asparaginase II</fullName>
    </submittedName>
</protein>
<dbReference type="GO" id="GO:0004067">
    <property type="term" value="F:asparaginase activity"/>
    <property type="evidence" value="ECO:0007669"/>
    <property type="project" value="UniProtKB-UniRule"/>
</dbReference>
<dbReference type="PANTHER" id="PTHR11707">
    <property type="entry name" value="L-ASPARAGINASE"/>
    <property type="match status" value="1"/>
</dbReference>
<evidence type="ECO:0000256" key="7">
    <source>
        <dbReference type="RuleBase" id="RU004456"/>
    </source>
</evidence>
<dbReference type="STRING" id="438753.AZC_4381"/>
<feature type="active site" description="O-isoaspartyl threonine intermediate" evidence="3">
    <location>
        <position position="43"/>
    </location>
</feature>
<accession>A8HW12</accession>
<dbReference type="Proteomes" id="UP000000270">
    <property type="component" value="Chromosome"/>
</dbReference>
<dbReference type="KEGG" id="azc:AZC_4381"/>
<evidence type="ECO:0000259" key="8">
    <source>
        <dbReference type="Pfam" id="PF00710"/>
    </source>
</evidence>
<dbReference type="Gene3D" id="3.40.50.40">
    <property type="match status" value="1"/>
</dbReference>
<evidence type="ECO:0000313" key="10">
    <source>
        <dbReference type="EMBL" id="BAF90379.1"/>
    </source>
</evidence>
<dbReference type="InterPro" id="IPR037152">
    <property type="entry name" value="L-asparaginase_N_sf"/>
</dbReference>
<dbReference type="Gene3D" id="3.40.50.1170">
    <property type="entry name" value="L-asparaginase, N-terminal domain"/>
    <property type="match status" value="1"/>
</dbReference>
<dbReference type="PRINTS" id="PR00139">
    <property type="entry name" value="ASNGLNASE"/>
</dbReference>
<dbReference type="InterPro" id="IPR036152">
    <property type="entry name" value="Asp/glu_Ase-like_sf"/>
</dbReference>
<reference evidence="10 11" key="3">
    <citation type="journal article" date="2008" name="BMC Genomics">
        <title>The genome of the versatile nitrogen fixer Azorhizobium caulinodans ORS571.</title>
        <authorList>
            <person name="Lee KB."/>
            <person name="Backer P.D."/>
            <person name="Aono T."/>
            <person name="Liu CT."/>
            <person name="Suzuki S."/>
            <person name="Suzuki T."/>
            <person name="Kaneko T."/>
            <person name="Yamada M."/>
            <person name="Tabata S."/>
            <person name="Kupfer D.M."/>
            <person name="Najar F.Z."/>
            <person name="Wiley G.B."/>
            <person name="Roe B."/>
            <person name="Binnewies T.T."/>
            <person name="Ussery D.W."/>
            <person name="D'Haeze W."/>
            <person name="Herder J.D."/>
            <person name="Gevers D."/>
            <person name="Vereecke D."/>
            <person name="Holsters M."/>
            <person name="Oyaizu H."/>
        </authorList>
    </citation>
    <scope>NUCLEOTIDE SEQUENCE [LARGE SCALE GENOMIC DNA]</scope>
    <source>
        <strain evidence="11">ATCC 43989 / DSM 5975 / JCM 20966 / LMG 6465 / NBRC 14845 / NCIMB 13405 / ORS 571</strain>
    </source>
</reference>
<reference evidence="10 11" key="1">
    <citation type="journal article" date="2007" name="Appl. Environ. Microbiol.">
        <title>Rhizobial factors required for stem nodule maturation and maintenance in Sesbania rostrata-Azorhizobium caulinodans ORS571 symbiosis.</title>
        <authorList>
            <person name="Suzuki S."/>
            <person name="Aono T."/>
            <person name="Lee KB."/>
            <person name="Suzuki T."/>
            <person name="Liu CT."/>
            <person name="Miwa H."/>
            <person name="Wakao S."/>
            <person name="Iki T."/>
            <person name="Oyaizu H."/>
        </authorList>
    </citation>
    <scope>NUCLEOTIDE SEQUENCE [LARGE SCALE GENOMIC DNA]</scope>
    <source>
        <strain evidence="11">ATCC 43989 / DSM 5975 / JCM 20966 / LMG 6465 / NBRC 14845 / NCIMB 13405 / ORS 571</strain>
    </source>
</reference>
<keyword evidence="11" id="KW-1185">Reference proteome</keyword>
<dbReference type="eggNOG" id="COG0252">
    <property type="taxonomic scope" value="Bacteria"/>
</dbReference>
<dbReference type="SMART" id="SM00870">
    <property type="entry name" value="Asparaginase"/>
    <property type="match status" value="1"/>
</dbReference>
<dbReference type="SMR" id="A8HW12"/>
<dbReference type="FunFam" id="3.40.50.1170:FF:000001">
    <property type="entry name" value="L-asparaginase 2"/>
    <property type="match status" value="1"/>
</dbReference>
<feature type="domain" description="Asparaginase/glutaminase C-terminal" evidence="9">
    <location>
        <begin position="241"/>
        <end position="352"/>
    </location>
</feature>
<reference evidence="10 11" key="6">
    <citation type="journal article" date="2011" name="Appl. Environ. Microbiol.">
        <title>Involvement of the azorhizobial chromosome partition gene (parA) in the onset of bacteroid differentiation during Sesbania rostrata stem nodule development.</title>
        <authorList>
            <person name="Liu CT."/>
            <person name="Lee KB."/>
            <person name="Wang YS."/>
            <person name="Peng MH."/>
            <person name="Lee KT."/>
            <person name="Suzuki S."/>
            <person name="Suzuki T."/>
            <person name="Oyaizu H."/>
        </authorList>
    </citation>
    <scope>NUCLEOTIDE SEQUENCE [LARGE SCALE GENOMIC DNA]</scope>
    <source>
        <strain evidence="11">ATCC 43989 / DSM 5975 / JCM 20966 / LMG 6465 / NBRC 14845 / NCIMB 13405 / ORS 571</strain>
    </source>
</reference>
<dbReference type="PIRSF" id="PIRSF001220">
    <property type="entry name" value="L-ASNase_gatD"/>
    <property type="match status" value="1"/>
</dbReference>
<reference evidence="11" key="2">
    <citation type="submission" date="2007-04" db="EMBL/GenBank/DDBJ databases">
        <title>Complete genome sequence of the nitrogen-fixing bacterium Azorhizobium caulinodans ORS571.</title>
        <authorList>
            <person name="Lee K.B."/>
            <person name="Backer P.D."/>
            <person name="Aono T."/>
            <person name="Liu C.T."/>
            <person name="Suzuki S."/>
            <person name="Suzuki T."/>
            <person name="Kaneko T."/>
            <person name="Yamada M."/>
            <person name="Tabata S."/>
            <person name="Kupfer D.M."/>
            <person name="Najar F.Z."/>
            <person name="Wiley G.B."/>
            <person name="Roe B."/>
            <person name="Binnewies T."/>
            <person name="Ussery D."/>
            <person name="Vereecke D."/>
            <person name="Gevers D."/>
            <person name="Holsters M."/>
            <person name="Oyaizu H."/>
        </authorList>
    </citation>
    <scope>NUCLEOTIDE SEQUENCE [LARGE SCALE GENOMIC DNA]</scope>
    <source>
        <strain evidence="11">ATCC 43989 / DSM 5975 / JCM 20966 / LMG 6465 / NBRC 14845 / NCIMB 13405 / ORS 571</strain>
    </source>
</reference>
<dbReference type="InterPro" id="IPR027474">
    <property type="entry name" value="L-asparaginase_N"/>
</dbReference>
<keyword evidence="2" id="KW-0378">Hydrolase</keyword>
<dbReference type="EMBL" id="AP009384">
    <property type="protein sequence ID" value="BAF90379.1"/>
    <property type="molecule type" value="Genomic_DNA"/>
</dbReference>
<evidence type="ECO:0000256" key="4">
    <source>
        <dbReference type="PIRSR" id="PIRSR001220-2"/>
    </source>
</evidence>
<feature type="active site" evidence="6">
    <location>
        <position position="122"/>
    </location>
</feature>
<evidence type="ECO:0000313" key="11">
    <source>
        <dbReference type="Proteomes" id="UP000000270"/>
    </source>
</evidence>
<dbReference type="HOGENOM" id="CLU_019134_1_2_5"/>
<dbReference type="Pfam" id="PF17763">
    <property type="entry name" value="Asparaginase_C"/>
    <property type="match status" value="1"/>
</dbReference>
<evidence type="ECO:0000256" key="3">
    <source>
        <dbReference type="PIRSR" id="PIRSR001220-1"/>
    </source>
</evidence>
<dbReference type="PROSITE" id="PS00917">
    <property type="entry name" value="ASN_GLN_ASE_2"/>
    <property type="match status" value="1"/>
</dbReference>
<proteinExistence type="inferred from homology"/>